<feature type="compositionally biased region" description="Basic and acidic residues" evidence="1">
    <location>
        <begin position="1"/>
        <end position="13"/>
    </location>
</feature>
<name>A0A0D3H0M9_9ORYZ</name>
<dbReference type="Gramene" id="OBART08G15910.1">
    <property type="protein sequence ID" value="OBART08G15910.1"/>
    <property type="gene ID" value="OBART08G15910"/>
</dbReference>
<dbReference type="EnsemblPlants" id="OBART08G15910.1">
    <property type="protein sequence ID" value="OBART08G15910.1"/>
    <property type="gene ID" value="OBART08G15910"/>
</dbReference>
<evidence type="ECO:0000256" key="1">
    <source>
        <dbReference type="SAM" id="MobiDB-lite"/>
    </source>
</evidence>
<proteinExistence type="predicted"/>
<organism evidence="2">
    <name type="scientific">Oryza barthii</name>
    <dbReference type="NCBI Taxonomy" id="65489"/>
    <lineage>
        <taxon>Eukaryota</taxon>
        <taxon>Viridiplantae</taxon>
        <taxon>Streptophyta</taxon>
        <taxon>Embryophyta</taxon>
        <taxon>Tracheophyta</taxon>
        <taxon>Spermatophyta</taxon>
        <taxon>Magnoliopsida</taxon>
        <taxon>Liliopsida</taxon>
        <taxon>Poales</taxon>
        <taxon>Poaceae</taxon>
        <taxon>BOP clade</taxon>
        <taxon>Oryzoideae</taxon>
        <taxon>Oryzeae</taxon>
        <taxon>Oryzinae</taxon>
        <taxon>Oryza</taxon>
    </lineage>
</organism>
<evidence type="ECO:0000313" key="2">
    <source>
        <dbReference type="EnsemblPlants" id="OBART08G15910.1"/>
    </source>
</evidence>
<dbReference type="PaxDb" id="65489-OBART08G15910.1"/>
<feature type="compositionally biased region" description="Gly residues" evidence="1">
    <location>
        <begin position="106"/>
        <end position="120"/>
    </location>
</feature>
<keyword evidence="3" id="KW-1185">Reference proteome</keyword>
<dbReference type="AlphaFoldDB" id="A0A0D3H0M9"/>
<feature type="compositionally biased region" description="Basic residues" evidence="1">
    <location>
        <begin position="27"/>
        <end position="39"/>
    </location>
</feature>
<protein>
    <submittedName>
        <fullName evidence="2">Uncharacterized protein</fullName>
    </submittedName>
</protein>
<evidence type="ECO:0000313" key="3">
    <source>
        <dbReference type="Proteomes" id="UP000026960"/>
    </source>
</evidence>
<reference evidence="2" key="1">
    <citation type="journal article" date="2009" name="Rice">
        <title>De Novo Next Generation Sequencing of Plant Genomes.</title>
        <authorList>
            <person name="Rounsley S."/>
            <person name="Marri P.R."/>
            <person name="Yu Y."/>
            <person name="He R."/>
            <person name="Sisneros N."/>
            <person name="Goicoechea J.L."/>
            <person name="Lee S.J."/>
            <person name="Angelova A."/>
            <person name="Kudrna D."/>
            <person name="Luo M."/>
            <person name="Affourtit J."/>
            <person name="Desany B."/>
            <person name="Knight J."/>
            <person name="Niazi F."/>
            <person name="Egholm M."/>
            <person name="Wing R.A."/>
        </authorList>
    </citation>
    <scope>NUCLEOTIDE SEQUENCE [LARGE SCALE GENOMIC DNA]</scope>
    <source>
        <strain evidence="2">cv. IRGC 105608</strain>
    </source>
</reference>
<dbReference type="Proteomes" id="UP000026960">
    <property type="component" value="Chromosome 8"/>
</dbReference>
<reference evidence="2" key="2">
    <citation type="submission" date="2015-03" db="UniProtKB">
        <authorList>
            <consortium name="EnsemblPlants"/>
        </authorList>
    </citation>
    <scope>IDENTIFICATION</scope>
</reference>
<dbReference type="HOGENOM" id="CLU_1838200_0_0_1"/>
<sequence>MARYGREREKESLRSSTARGGADGGSQRRRASKSRRRRYREQEHGAGLVQPLAGQGGAHTWRLQQGWAVEEESHGTATTCRGQQGSGDGSEEKRSTASAAAHWEGASGGGAHRKGGGGSVLGQLGRELDGLKGRSFGPIE</sequence>
<accession>A0A0D3H0M9</accession>
<feature type="region of interest" description="Disordered" evidence="1">
    <location>
        <begin position="1"/>
        <end position="140"/>
    </location>
</feature>